<evidence type="ECO:0000313" key="1">
    <source>
        <dbReference type="EMBL" id="KOB64005.1"/>
    </source>
</evidence>
<sequence length="86" mass="9235">MLEVLDEDSGPKADALAAKLRNLFHEDMLRVTRPPAWITPSRRQCGGGDSPSRACCPDDVKVAGIRRNSVGLGTAFVRCPVSAAKK</sequence>
<evidence type="ECO:0000313" key="2">
    <source>
        <dbReference type="Proteomes" id="UP000037510"/>
    </source>
</evidence>
<comment type="caution">
    <text evidence="1">The sequence shown here is derived from an EMBL/GenBank/DDBJ whole genome shotgun (WGS) entry which is preliminary data.</text>
</comment>
<dbReference type="Proteomes" id="UP000037510">
    <property type="component" value="Unassembled WGS sequence"/>
</dbReference>
<name>A0A0L7KLH5_OPEBR</name>
<keyword evidence="2" id="KW-1185">Reference proteome</keyword>
<accession>A0A0L7KLH5</accession>
<dbReference type="EMBL" id="JTDY01009189">
    <property type="protein sequence ID" value="KOB64005.1"/>
    <property type="molecule type" value="Genomic_DNA"/>
</dbReference>
<dbReference type="AlphaFoldDB" id="A0A0L7KLH5"/>
<gene>
    <name evidence="1" type="ORF">OBRU01_21953</name>
</gene>
<organism evidence="1 2">
    <name type="scientific">Operophtera brumata</name>
    <name type="common">Winter moth</name>
    <name type="synonym">Phalaena brumata</name>
    <dbReference type="NCBI Taxonomy" id="104452"/>
    <lineage>
        <taxon>Eukaryota</taxon>
        <taxon>Metazoa</taxon>
        <taxon>Ecdysozoa</taxon>
        <taxon>Arthropoda</taxon>
        <taxon>Hexapoda</taxon>
        <taxon>Insecta</taxon>
        <taxon>Pterygota</taxon>
        <taxon>Neoptera</taxon>
        <taxon>Endopterygota</taxon>
        <taxon>Lepidoptera</taxon>
        <taxon>Glossata</taxon>
        <taxon>Ditrysia</taxon>
        <taxon>Geometroidea</taxon>
        <taxon>Geometridae</taxon>
        <taxon>Larentiinae</taxon>
        <taxon>Operophtera</taxon>
    </lineage>
</organism>
<proteinExistence type="predicted"/>
<feature type="non-terminal residue" evidence="1">
    <location>
        <position position="86"/>
    </location>
</feature>
<reference evidence="1 2" key="1">
    <citation type="journal article" date="2015" name="Genome Biol. Evol.">
        <title>The genome of winter moth (Operophtera brumata) provides a genomic perspective on sexual dimorphism and phenology.</title>
        <authorList>
            <person name="Derks M.F."/>
            <person name="Smit S."/>
            <person name="Salis L."/>
            <person name="Schijlen E."/>
            <person name="Bossers A."/>
            <person name="Mateman C."/>
            <person name="Pijl A.S."/>
            <person name="de Ridder D."/>
            <person name="Groenen M.A."/>
            <person name="Visser M.E."/>
            <person name="Megens H.J."/>
        </authorList>
    </citation>
    <scope>NUCLEOTIDE SEQUENCE [LARGE SCALE GENOMIC DNA]</scope>
    <source>
        <strain evidence="1">WM2013NL</strain>
        <tissue evidence="1">Head and thorax</tissue>
    </source>
</reference>
<protein>
    <submittedName>
        <fullName evidence="1">Gag-like protein</fullName>
    </submittedName>
</protein>